<feature type="compositionally biased region" description="Low complexity" evidence="1">
    <location>
        <begin position="55"/>
        <end position="69"/>
    </location>
</feature>
<reference evidence="2" key="1">
    <citation type="submission" date="2021-06" db="EMBL/GenBank/DDBJ databases">
        <authorList>
            <person name="Kallberg Y."/>
            <person name="Tangrot J."/>
            <person name="Rosling A."/>
        </authorList>
    </citation>
    <scope>NUCLEOTIDE SEQUENCE</scope>
    <source>
        <strain evidence="2">MA453B</strain>
    </source>
</reference>
<name>A0A9N9BRM0_9GLOM</name>
<organism evidence="2 3">
    <name type="scientific">Dentiscutata erythropus</name>
    <dbReference type="NCBI Taxonomy" id="1348616"/>
    <lineage>
        <taxon>Eukaryota</taxon>
        <taxon>Fungi</taxon>
        <taxon>Fungi incertae sedis</taxon>
        <taxon>Mucoromycota</taxon>
        <taxon>Glomeromycotina</taxon>
        <taxon>Glomeromycetes</taxon>
        <taxon>Diversisporales</taxon>
        <taxon>Gigasporaceae</taxon>
        <taxon>Dentiscutata</taxon>
    </lineage>
</organism>
<comment type="caution">
    <text evidence="2">The sequence shown here is derived from an EMBL/GenBank/DDBJ whole genome shotgun (WGS) entry which is preliminary data.</text>
</comment>
<gene>
    <name evidence="2" type="ORF">DERYTH_LOCUS6565</name>
</gene>
<protein>
    <submittedName>
        <fullName evidence="2">28663_t:CDS:1</fullName>
    </submittedName>
</protein>
<feature type="non-terminal residue" evidence="2">
    <location>
        <position position="81"/>
    </location>
</feature>
<evidence type="ECO:0000313" key="2">
    <source>
        <dbReference type="EMBL" id="CAG8578500.1"/>
    </source>
</evidence>
<sequence length="81" mass="9645">MTTPKWQNEQRLQKSKQKLNNKKFAYSKTVTPNRHQKQHGVSEENTKTTKMMTHQNSQQQTPKFQPQDQILSQNFSQIQFP</sequence>
<keyword evidence="3" id="KW-1185">Reference proteome</keyword>
<dbReference type="EMBL" id="CAJVPY010003008">
    <property type="protein sequence ID" value="CAG8578500.1"/>
    <property type="molecule type" value="Genomic_DNA"/>
</dbReference>
<evidence type="ECO:0000313" key="3">
    <source>
        <dbReference type="Proteomes" id="UP000789405"/>
    </source>
</evidence>
<feature type="compositionally biased region" description="Polar residues" evidence="1">
    <location>
        <begin position="70"/>
        <end position="81"/>
    </location>
</feature>
<dbReference type="AlphaFoldDB" id="A0A9N9BRM0"/>
<proteinExistence type="predicted"/>
<feature type="region of interest" description="Disordered" evidence="1">
    <location>
        <begin position="1"/>
        <end position="81"/>
    </location>
</feature>
<evidence type="ECO:0000256" key="1">
    <source>
        <dbReference type="SAM" id="MobiDB-lite"/>
    </source>
</evidence>
<dbReference type="Proteomes" id="UP000789405">
    <property type="component" value="Unassembled WGS sequence"/>
</dbReference>
<accession>A0A9N9BRM0</accession>
<feature type="compositionally biased region" description="Polar residues" evidence="1">
    <location>
        <begin position="1"/>
        <end position="10"/>
    </location>
</feature>